<dbReference type="AlphaFoldDB" id="A0AB39TTH2"/>
<accession>A0AB39TTH2</accession>
<evidence type="ECO:0000313" key="1">
    <source>
        <dbReference type="EMBL" id="XDQ82630.1"/>
    </source>
</evidence>
<sequence length="119" mass="13108">MTTVDDTKDPLRLLLGRAVSAVRCRRDHVELHFDGPVLRASSAPFGRYGCRGWRFPSPGSVELLRCYVGEVVDACELAPGRFLVLDLGEHRFTVPLDEASRPGPEAARLTDGGTGTWVW</sequence>
<organism evidence="1">
    <name type="scientific">Streptomyces sp. Y1</name>
    <dbReference type="NCBI Taxonomy" id="3238634"/>
    <lineage>
        <taxon>Bacteria</taxon>
        <taxon>Bacillati</taxon>
        <taxon>Actinomycetota</taxon>
        <taxon>Actinomycetes</taxon>
        <taxon>Kitasatosporales</taxon>
        <taxon>Streptomycetaceae</taxon>
        <taxon>Streptomyces</taxon>
    </lineage>
</organism>
<proteinExistence type="predicted"/>
<reference evidence="1" key="1">
    <citation type="submission" date="2024-07" db="EMBL/GenBank/DDBJ databases">
        <authorList>
            <person name="Yu S.T."/>
        </authorList>
    </citation>
    <scope>NUCLEOTIDE SEQUENCE</scope>
    <source>
        <strain evidence="1">Y1</strain>
    </source>
</reference>
<dbReference type="RefSeq" id="WP_369184951.1">
    <property type="nucleotide sequence ID" value="NZ_CP163445.1"/>
</dbReference>
<name>A0AB39TTH2_9ACTN</name>
<dbReference type="EMBL" id="CP163445">
    <property type="protein sequence ID" value="XDQ82630.1"/>
    <property type="molecule type" value="Genomic_DNA"/>
</dbReference>
<gene>
    <name evidence="1" type="ORF">AB2U05_31100</name>
</gene>
<protein>
    <submittedName>
        <fullName evidence="1">Uncharacterized protein</fullName>
    </submittedName>
</protein>